<dbReference type="Gramene" id="PHT85863">
    <property type="protein sequence ID" value="PHT85863"/>
    <property type="gene ID" value="T459_07969"/>
</dbReference>
<dbReference type="InterPro" id="IPR050796">
    <property type="entry name" value="SCF_F-box_component"/>
</dbReference>
<evidence type="ECO:0000313" key="2">
    <source>
        <dbReference type="EMBL" id="PHT85863.1"/>
    </source>
</evidence>
<dbReference type="Pfam" id="PF00646">
    <property type="entry name" value="F-box"/>
    <property type="match status" value="1"/>
</dbReference>
<sequence length="161" mass="18560">MPALPTELVTEILARLTVKSLLKFKCVSKSWRALISSPEFVKTHLIVCAHQRVVLTEVRDLYSFHDVQYILKDYSLNTLRNDPVTEALDLYYPMYNPQQKVCVVGSINGLICLAIKDKDFVLWNPSMRLFRHLPLGVPCNLLSKFISSVSWSYKEESHVHH</sequence>
<dbReference type="CDD" id="cd22157">
    <property type="entry name" value="F-box_AtFBW1-like"/>
    <property type="match status" value="1"/>
</dbReference>
<dbReference type="PANTHER" id="PTHR31672:SF13">
    <property type="entry name" value="F-BOX PROTEIN CPR30-LIKE"/>
    <property type="match status" value="1"/>
</dbReference>
<dbReference type="EMBL" id="AYRZ02000003">
    <property type="protein sequence ID" value="PHT85863.1"/>
    <property type="molecule type" value="Genomic_DNA"/>
</dbReference>
<gene>
    <name evidence="2" type="ORF">T459_07969</name>
</gene>
<reference evidence="2 3" key="1">
    <citation type="journal article" date="2014" name="Nat. Genet.">
        <title>Genome sequence of the hot pepper provides insights into the evolution of pungency in Capsicum species.</title>
        <authorList>
            <person name="Kim S."/>
            <person name="Park M."/>
            <person name="Yeom S.I."/>
            <person name="Kim Y.M."/>
            <person name="Lee J.M."/>
            <person name="Lee H.A."/>
            <person name="Seo E."/>
            <person name="Choi J."/>
            <person name="Cheong K."/>
            <person name="Kim K.T."/>
            <person name="Jung K."/>
            <person name="Lee G.W."/>
            <person name="Oh S.K."/>
            <person name="Bae C."/>
            <person name="Kim S.B."/>
            <person name="Lee H.Y."/>
            <person name="Kim S.Y."/>
            <person name="Kim M.S."/>
            <person name="Kang B.C."/>
            <person name="Jo Y.D."/>
            <person name="Yang H.B."/>
            <person name="Jeong H.J."/>
            <person name="Kang W.H."/>
            <person name="Kwon J.K."/>
            <person name="Shin C."/>
            <person name="Lim J.Y."/>
            <person name="Park J.H."/>
            <person name="Huh J.H."/>
            <person name="Kim J.S."/>
            <person name="Kim B.D."/>
            <person name="Cohen O."/>
            <person name="Paran I."/>
            <person name="Suh M.C."/>
            <person name="Lee S.B."/>
            <person name="Kim Y.K."/>
            <person name="Shin Y."/>
            <person name="Noh S.J."/>
            <person name="Park J."/>
            <person name="Seo Y.S."/>
            <person name="Kwon S.Y."/>
            <person name="Kim H.A."/>
            <person name="Park J.M."/>
            <person name="Kim H.J."/>
            <person name="Choi S.B."/>
            <person name="Bosland P.W."/>
            <person name="Reeves G."/>
            <person name="Jo S.H."/>
            <person name="Lee B.W."/>
            <person name="Cho H.T."/>
            <person name="Choi H.S."/>
            <person name="Lee M.S."/>
            <person name="Yu Y."/>
            <person name="Do Choi Y."/>
            <person name="Park B.S."/>
            <person name="van Deynze A."/>
            <person name="Ashrafi H."/>
            <person name="Hill T."/>
            <person name="Kim W.T."/>
            <person name="Pai H.S."/>
            <person name="Ahn H.K."/>
            <person name="Yeam I."/>
            <person name="Giovannoni J.J."/>
            <person name="Rose J.K."/>
            <person name="Sorensen I."/>
            <person name="Lee S.J."/>
            <person name="Kim R.W."/>
            <person name="Choi I.Y."/>
            <person name="Choi B.S."/>
            <person name="Lim J.S."/>
            <person name="Lee Y.H."/>
            <person name="Choi D."/>
        </authorList>
    </citation>
    <scope>NUCLEOTIDE SEQUENCE [LARGE SCALE GENOMIC DNA]</scope>
    <source>
        <strain evidence="3">cv. CM334</strain>
    </source>
</reference>
<dbReference type="PANTHER" id="PTHR31672">
    <property type="entry name" value="BNACNNG10540D PROTEIN"/>
    <property type="match status" value="1"/>
</dbReference>
<reference evidence="2 3" key="2">
    <citation type="journal article" date="2017" name="Genome Biol.">
        <title>New reference genome sequences of hot pepper reveal the massive evolution of plant disease-resistance genes by retroduplication.</title>
        <authorList>
            <person name="Kim S."/>
            <person name="Park J."/>
            <person name="Yeom S.I."/>
            <person name="Kim Y.M."/>
            <person name="Seo E."/>
            <person name="Kim K.T."/>
            <person name="Kim M.S."/>
            <person name="Lee J.M."/>
            <person name="Cheong K."/>
            <person name="Shin H.S."/>
            <person name="Kim S.B."/>
            <person name="Han K."/>
            <person name="Lee J."/>
            <person name="Park M."/>
            <person name="Lee H.A."/>
            <person name="Lee H.Y."/>
            <person name="Lee Y."/>
            <person name="Oh S."/>
            <person name="Lee J.H."/>
            <person name="Choi E."/>
            <person name="Choi E."/>
            <person name="Lee S.E."/>
            <person name="Jeon J."/>
            <person name="Kim H."/>
            <person name="Choi G."/>
            <person name="Song H."/>
            <person name="Lee J."/>
            <person name="Lee S.C."/>
            <person name="Kwon J.K."/>
            <person name="Lee H.Y."/>
            <person name="Koo N."/>
            <person name="Hong Y."/>
            <person name="Kim R.W."/>
            <person name="Kang W.H."/>
            <person name="Huh J.H."/>
            <person name="Kang B.C."/>
            <person name="Yang T.J."/>
            <person name="Lee Y.H."/>
            <person name="Bennetzen J.L."/>
            <person name="Choi D."/>
        </authorList>
    </citation>
    <scope>NUCLEOTIDE SEQUENCE [LARGE SCALE GENOMIC DNA]</scope>
    <source>
        <strain evidence="3">cv. CM334</strain>
    </source>
</reference>
<dbReference type="InterPro" id="IPR001810">
    <property type="entry name" value="F-box_dom"/>
</dbReference>
<comment type="caution">
    <text evidence="2">The sequence shown here is derived from an EMBL/GenBank/DDBJ whole genome shotgun (WGS) entry which is preliminary data.</text>
</comment>
<dbReference type="SMR" id="A0A2G2ZV59"/>
<feature type="domain" description="F-box" evidence="1">
    <location>
        <begin position="1"/>
        <end position="44"/>
    </location>
</feature>
<dbReference type="InterPro" id="IPR036047">
    <property type="entry name" value="F-box-like_dom_sf"/>
</dbReference>
<evidence type="ECO:0000259" key="1">
    <source>
        <dbReference type="PROSITE" id="PS50181"/>
    </source>
</evidence>
<dbReference type="OMA" id="KTHLIVC"/>
<name>A0A2G2ZV59_CAPAN</name>
<proteinExistence type="predicted"/>
<dbReference type="AlphaFoldDB" id="A0A2G2ZV59"/>
<dbReference type="STRING" id="4072.A0A2G2ZV59"/>
<dbReference type="PROSITE" id="PS50181">
    <property type="entry name" value="FBOX"/>
    <property type="match status" value="1"/>
</dbReference>
<dbReference type="SMART" id="SM00256">
    <property type="entry name" value="FBOX"/>
    <property type="match status" value="1"/>
</dbReference>
<dbReference type="Proteomes" id="UP000222542">
    <property type="component" value="Unassembled WGS sequence"/>
</dbReference>
<organism evidence="2 3">
    <name type="scientific">Capsicum annuum</name>
    <name type="common">Capsicum pepper</name>
    <dbReference type="NCBI Taxonomy" id="4072"/>
    <lineage>
        <taxon>Eukaryota</taxon>
        <taxon>Viridiplantae</taxon>
        <taxon>Streptophyta</taxon>
        <taxon>Embryophyta</taxon>
        <taxon>Tracheophyta</taxon>
        <taxon>Spermatophyta</taxon>
        <taxon>Magnoliopsida</taxon>
        <taxon>eudicotyledons</taxon>
        <taxon>Gunneridae</taxon>
        <taxon>Pentapetalae</taxon>
        <taxon>asterids</taxon>
        <taxon>lamiids</taxon>
        <taxon>Solanales</taxon>
        <taxon>Solanaceae</taxon>
        <taxon>Solanoideae</taxon>
        <taxon>Capsiceae</taxon>
        <taxon>Capsicum</taxon>
    </lineage>
</organism>
<keyword evidence="3" id="KW-1185">Reference proteome</keyword>
<evidence type="ECO:0000313" key="3">
    <source>
        <dbReference type="Proteomes" id="UP000222542"/>
    </source>
</evidence>
<accession>A0A2G2ZV59</accession>
<protein>
    <recommendedName>
        <fullName evidence="1">F-box domain-containing protein</fullName>
    </recommendedName>
</protein>
<dbReference type="SUPFAM" id="SSF81383">
    <property type="entry name" value="F-box domain"/>
    <property type="match status" value="1"/>
</dbReference>
<dbReference type="Gene3D" id="1.20.1280.50">
    <property type="match status" value="1"/>
</dbReference>